<evidence type="ECO:0000256" key="4">
    <source>
        <dbReference type="ARBA" id="ARBA00012944"/>
    </source>
</evidence>
<keyword evidence="13 17" id="KW-0830">Ubiquinone</keyword>
<keyword evidence="12 17" id="KW-0520">NAD</keyword>
<dbReference type="GO" id="GO:0015990">
    <property type="term" value="P:electron transport coupled proton transport"/>
    <property type="evidence" value="ECO:0007669"/>
    <property type="project" value="TreeGrafter"/>
</dbReference>
<feature type="transmembrane region" description="Helical" evidence="17">
    <location>
        <begin position="45"/>
        <end position="71"/>
    </location>
</feature>
<keyword evidence="9" id="KW-1278">Translocase</keyword>
<comment type="function">
    <text evidence="1">Core subunit of the mitochondrial membrane respiratory chain NADH dehydrogenase (Complex I) that is believed to belong to the minimal assembly required for catalysis. Complex I functions in the transfer of electrons from NADH to the respiratory chain. The immediate electron acceptor for the enzyme is believed to be ubiquinone.</text>
</comment>
<gene>
    <name evidence="20" type="primary">ND4</name>
</gene>
<comment type="similarity">
    <text evidence="3 17">Belongs to the complex I subunit 4 family.</text>
</comment>
<organism evidence="20">
    <name type="scientific">Potamyia flava</name>
    <dbReference type="NCBI Taxonomy" id="761880"/>
    <lineage>
        <taxon>Eukaryota</taxon>
        <taxon>Metazoa</taxon>
        <taxon>Ecdysozoa</taxon>
        <taxon>Arthropoda</taxon>
        <taxon>Hexapoda</taxon>
        <taxon>Insecta</taxon>
        <taxon>Pterygota</taxon>
        <taxon>Neoptera</taxon>
        <taxon>Endopterygota</taxon>
        <taxon>Trichoptera</taxon>
        <taxon>Annulipalpia</taxon>
        <taxon>Hydropsychoidea</taxon>
        <taxon>Hydropsychidae</taxon>
        <taxon>Hydropsychinae</taxon>
        <taxon>Potamyia</taxon>
    </lineage>
</organism>
<feature type="transmembrane region" description="Helical" evidence="17">
    <location>
        <begin position="364"/>
        <end position="397"/>
    </location>
</feature>
<evidence type="ECO:0000259" key="18">
    <source>
        <dbReference type="Pfam" id="PF00361"/>
    </source>
</evidence>
<dbReference type="GO" id="GO:0031966">
    <property type="term" value="C:mitochondrial membrane"/>
    <property type="evidence" value="ECO:0007669"/>
    <property type="project" value="UniProtKB-SubCell"/>
</dbReference>
<evidence type="ECO:0000256" key="10">
    <source>
        <dbReference type="ARBA" id="ARBA00022982"/>
    </source>
</evidence>
<dbReference type="EMBL" id="MG669124">
    <property type="protein sequence ID" value="AUT18181.1"/>
    <property type="molecule type" value="Genomic_DNA"/>
</dbReference>
<feature type="transmembrane region" description="Helical" evidence="17">
    <location>
        <begin position="108"/>
        <end position="129"/>
    </location>
</feature>
<dbReference type="GeneID" id="35987304"/>
<dbReference type="PANTHER" id="PTHR43507">
    <property type="entry name" value="NADH-UBIQUINONE OXIDOREDUCTASE CHAIN 4"/>
    <property type="match status" value="1"/>
</dbReference>
<feature type="transmembrane region" description="Helical" evidence="17">
    <location>
        <begin position="325"/>
        <end position="344"/>
    </location>
</feature>
<dbReference type="PANTHER" id="PTHR43507:SF20">
    <property type="entry name" value="NADH-UBIQUINONE OXIDOREDUCTASE CHAIN 4"/>
    <property type="match status" value="1"/>
</dbReference>
<evidence type="ECO:0000256" key="5">
    <source>
        <dbReference type="ARBA" id="ARBA00021006"/>
    </source>
</evidence>
<feature type="transmembrane region" description="Helical" evidence="17">
    <location>
        <begin position="242"/>
        <end position="260"/>
    </location>
</feature>
<feature type="transmembrane region" description="Helical" evidence="17">
    <location>
        <begin position="292"/>
        <end position="313"/>
    </location>
</feature>
<comment type="subcellular location">
    <subcellularLocation>
        <location evidence="2 17">Mitochondrion membrane</location>
        <topology evidence="2 17">Multi-pass membrane protein</topology>
    </subcellularLocation>
</comment>
<evidence type="ECO:0000256" key="1">
    <source>
        <dbReference type="ARBA" id="ARBA00003257"/>
    </source>
</evidence>
<feature type="transmembrane region" description="Helical" evidence="17">
    <location>
        <begin position="418"/>
        <end position="438"/>
    </location>
</feature>
<dbReference type="GO" id="GO:0048039">
    <property type="term" value="F:ubiquinone binding"/>
    <property type="evidence" value="ECO:0007669"/>
    <property type="project" value="TreeGrafter"/>
</dbReference>
<proteinExistence type="inferred from homology"/>
<dbReference type="CTD" id="4538"/>
<name>A0A3G1NCY4_9NEOP</name>
<feature type="domain" description="NADH:quinone oxidoreductase/Mrp antiporter transmembrane" evidence="18">
    <location>
        <begin position="103"/>
        <end position="385"/>
    </location>
</feature>
<feature type="domain" description="NADH:ubiquinone oxidoreductase chain 4 N-terminal" evidence="19">
    <location>
        <begin position="1"/>
        <end position="100"/>
    </location>
</feature>
<dbReference type="EC" id="7.1.1.2" evidence="4 17"/>
<evidence type="ECO:0000313" key="20">
    <source>
        <dbReference type="EMBL" id="AUT18181.1"/>
    </source>
</evidence>
<keyword evidence="8 17" id="KW-0812">Transmembrane</keyword>
<keyword evidence="7 17" id="KW-0679">Respiratory chain</keyword>
<dbReference type="GO" id="GO:0008137">
    <property type="term" value="F:NADH dehydrogenase (ubiquinone) activity"/>
    <property type="evidence" value="ECO:0007669"/>
    <property type="project" value="UniProtKB-UniRule"/>
</dbReference>
<dbReference type="InterPro" id="IPR001750">
    <property type="entry name" value="ND/Mrp_TM"/>
</dbReference>
<evidence type="ECO:0000256" key="14">
    <source>
        <dbReference type="ARBA" id="ARBA00023128"/>
    </source>
</evidence>
<evidence type="ECO:0000256" key="6">
    <source>
        <dbReference type="ARBA" id="ARBA00022448"/>
    </source>
</evidence>
<evidence type="ECO:0000256" key="11">
    <source>
        <dbReference type="ARBA" id="ARBA00022989"/>
    </source>
</evidence>
<evidence type="ECO:0000256" key="8">
    <source>
        <dbReference type="ARBA" id="ARBA00022692"/>
    </source>
</evidence>
<evidence type="ECO:0000256" key="16">
    <source>
        <dbReference type="ARBA" id="ARBA00049551"/>
    </source>
</evidence>
<dbReference type="Pfam" id="PF00361">
    <property type="entry name" value="Proton_antipo_M"/>
    <property type="match status" value="1"/>
</dbReference>
<dbReference type="PRINTS" id="PR01437">
    <property type="entry name" value="NUOXDRDTASE4"/>
</dbReference>
<evidence type="ECO:0000256" key="15">
    <source>
        <dbReference type="ARBA" id="ARBA00023136"/>
    </source>
</evidence>
<comment type="function">
    <text evidence="17">Core subunit of the mitochondrial membrane respiratory chain NADH dehydrogenase (Complex I) which catalyzes electron transfer from NADH through the respiratory chain, using ubiquinone as an electron acceptor. Essential for the catalytic activity and assembly of complex I.</text>
</comment>
<feature type="transmembrane region" description="Helical" evidence="17">
    <location>
        <begin position="165"/>
        <end position="188"/>
    </location>
</feature>
<feature type="transmembrane region" description="Helical" evidence="17">
    <location>
        <begin position="7"/>
        <end position="33"/>
    </location>
</feature>
<evidence type="ECO:0000256" key="3">
    <source>
        <dbReference type="ARBA" id="ARBA00009025"/>
    </source>
</evidence>
<feature type="transmembrane region" description="Helical" evidence="17">
    <location>
        <begin position="83"/>
        <end position="102"/>
    </location>
</feature>
<evidence type="ECO:0000256" key="7">
    <source>
        <dbReference type="ARBA" id="ARBA00022660"/>
    </source>
</evidence>
<keyword evidence="15 17" id="KW-0472">Membrane</keyword>
<evidence type="ECO:0000256" key="9">
    <source>
        <dbReference type="ARBA" id="ARBA00022967"/>
    </source>
</evidence>
<geneLocation type="mitochondrion" evidence="20"/>
<evidence type="ECO:0000256" key="13">
    <source>
        <dbReference type="ARBA" id="ARBA00023075"/>
    </source>
</evidence>
<dbReference type="InterPro" id="IPR000260">
    <property type="entry name" value="NADH4_N"/>
</dbReference>
<keyword evidence="6 17" id="KW-0813">Transport</keyword>
<reference evidence="20" key="1">
    <citation type="journal article" date="2017" name="AIMS Genet">
        <title>Our love-hate relationship with DNA barcodes, the Y2K problem, and the search for next generation barcodes.</title>
        <authorList>
            <person name="Marcus J.M."/>
        </authorList>
    </citation>
    <scope>NUCLEOTIDE SEQUENCE</scope>
</reference>
<feature type="transmembrane region" description="Helical" evidence="17">
    <location>
        <begin position="208"/>
        <end position="230"/>
    </location>
</feature>
<accession>A0A3G1NCY4</accession>
<protein>
    <recommendedName>
        <fullName evidence="5 17">NADH-ubiquinone oxidoreductase chain 4</fullName>
        <ecNumber evidence="4 17">7.1.1.2</ecNumber>
    </recommendedName>
</protein>
<dbReference type="AlphaFoldDB" id="A0A3G1NCY4"/>
<comment type="catalytic activity">
    <reaction evidence="16 17">
        <text>a ubiquinone + NADH + 5 H(+)(in) = a ubiquinol + NAD(+) + 4 H(+)(out)</text>
        <dbReference type="Rhea" id="RHEA:29091"/>
        <dbReference type="Rhea" id="RHEA-COMP:9565"/>
        <dbReference type="Rhea" id="RHEA-COMP:9566"/>
        <dbReference type="ChEBI" id="CHEBI:15378"/>
        <dbReference type="ChEBI" id="CHEBI:16389"/>
        <dbReference type="ChEBI" id="CHEBI:17976"/>
        <dbReference type="ChEBI" id="CHEBI:57540"/>
        <dbReference type="ChEBI" id="CHEBI:57945"/>
        <dbReference type="EC" id="7.1.1.2"/>
    </reaction>
</comment>
<keyword evidence="11 17" id="KW-1133">Transmembrane helix</keyword>
<evidence type="ECO:0000259" key="19">
    <source>
        <dbReference type="Pfam" id="PF01059"/>
    </source>
</evidence>
<keyword evidence="10 17" id="KW-0249">Electron transport</keyword>
<dbReference type="RefSeq" id="YP_009459916.1">
    <property type="nucleotide sequence ID" value="NC_036953.1"/>
</dbReference>
<evidence type="ECO:0000256" key="2">
    <source>
        <dbReference type="ARBA" id="ARBA00004225"/>
    </source>
</evidence>
<evidence type="ECO:0000256" key="17">
    <source>
        <dbReference type="RuleBase" id="RU003297"/>
    </source>
</evidence>
<dbReference type="InterPro" id="IPR003918">
    <property type="entry name" value="NADH_UbQ_OxRdtase"/>
</dbReference>
<dbReference type="GO" id="GO:0042773">
    <property type="term" value="P:ATP synthesis coupled electron transport"/>
    <property type="evidence" value="ECO:0007669"/>
    <property type="project" value="InterPro"/>
</dbReference>
<feature type="transmembrane region" description="Helical" evidence="17">
    <location>
        <begin position="136"/>
        <end position="159"/>
    </location>
</feature>
<evidence type="ECO:0000256" key="12">
    <source>
        <dbReference type="ARBA" id="ARBA00023027"/>
    </source>
</evidence>
<keyword evidence="14 17" id="KW-0496">Mitochondrion</keyword>
<dbReference type="GO" id="GO:0003954">
    <property type="term" value="F:NADH dehydrogenase activity"/>
    <property type="evidence" value="ECO:0007669"/>
    <property type="project" value="TreeGrafter"/>
</dbReference>
<sequence>MLKYMFNIVFLIFICFNYWMMMFSMIIFFMLFMLSSVNLFMYSNLISWLGMDILSLSMIFLSTWICLLMLLTSLEIYLENYFFKLYMINFMGLFFFLFMTFISLDLFFFYIFFESSMLPVLILIVGWGYQPERMQAGVYLIFYTLFASLPLMMAIFYIYNNSFSMFMLINSSFHSFILYLFLIFSFLIKMPMYMVHLWLPKAHVEGPITGSMILAGVMLKLGGYGLMRIMKFSISMSLKFNIIWISISLVGGLYVSLLCLHLMDLKLLIAYSSVVHMALVIGGIMTLNYLGFLGSLCLMVGHGLCSSGLFYLINLIYERVGSRSMMIIKGMINLLPSLTLWWFLMLSSNMAAPPSLNLLGEISLFLSILMWSKLSMILIMLISFFSACYSIYVFSFSQHGMILKSLFFIKFINSRENLVLILHWLPLNLLILKIDYFYNWI</sequence>
<feature type="transmembrane region" description="Helical" evidence="17">
    <location>
        <begin position="267"/>
        <end position="286"/>
    </location>
</feature>
<dbReference type="Pfam" id="PF01059">
    <property type="entry name" value="Oxidored_q5_N"/>
    <property type="match status" value="1"/>
</dbReference>